<gene>
    <name evidence="1" type="ORF">AAF712_010702</name>
</gene>
<protein>
    <submittedName>
        <fullName evidence="1">Uncharacterized protein</fullName>
    </submittedName>
</protein>
<dbReference type="EMBL" id="JBBXMP010000105">
    <property type="protein sequence ID" value="KAL0062423.1"/>
    <property type="molecule type" value="Genomic_DNA"/>
</dbReference>
<proteinExistence type="predicted"/>
<comment type="caution">
    <text evidence="1">The sequence shown here is derived from an EMBL/GenBank/DDBJ whole genome shotgun (WGS) entry which is preliminary data.</text>
</comment>
<organism evidence="1 2">
    <name type="scientific">Marasmius tenuissimus</name>
    <dbReference type="NCBI Taxonomy" id="585030"/>
    <lineage>
        <taxon>Eukaryota</taxon>
        <taxon>Fungi</taxon>
        <taxon>Dikarya</taxon>
        <taxon>Basidiomycota</taxon>
        <taxon>Agaricomycotina</taxon>
        <taxon>Agaricomycetes</taxon>
        <taxon>Agaricomycetidae</taxon>
        <taxon>Agaricales</taxon>
        <taxon>Marasmiineae</taxon>
        <taxon>Marasmiaceae</taxon>
        <taxon>Marasmius</taxon>
    </lineage>
</organism>
<keyword evidence="2" id="KW-1185">Reference proteome</keyword>
<evidence type="ECO:0000313" key="2">
    <source>
        <dbReference type="Proteomes" id="UP001437256"/>
    </source>
</evidence>
<name>A0ABR2ZM00_9AGAR</name>
<dbReference type="Proteomes" id="UP001437256">
    <property type="component" value="Unassembled WGS sequence"/>
</dbReference>
<reference evidence="1 2" key="1">
    <citation type="submission" date="2024-05" db="EMBL/GenBank/DDBJ databases">
        <title>A draft genome resource for the thread blight pathogen Marasmius tenuissimus strain MS-2.</title>
        <authorList>
            <person name="Yulfo-Soto G.E."/>
            <person name="Baruah I.K."/>
            <person name="Amoako-Attah I."/>
            <person name="Bukari Y."/>
            <person name="Meinhardt L.W."/>
            <person name="Bailey B.A."/>
            <person name="Cohen S.P."/>
        </authorList>
    </citation>
    <scope>NUCLEOTIDE SEQUENCE [LARGE SCALE GENOMIC DNA]</scope>
    <source>
        <strain evidence="1 2">MS-2</strain>
    </source>
</reference>
<sequence length="50" mass="5525">MTNPDDRPIVGKDWDLWERALEAAKSGSVILSKVDLERKLRPGSLSSCSP</sequence>
<accession>A0ABR2ZM00</accession>
<evidence type="ECO:0000313" key="1">
    <source>
        <dbReference type="EMBL" id="KAL0062423.1"/>
    </source>
</evidence>